<dbReference type="PANTHER" id="PTHR13318:SF95">
    <property type="entry name" value="F-BOX PROTEIN YLR352W"/>
    <property type="match status" value="1"/>
</dbReference>
<dbReference type="GO" id="GO:0031146">
    <property type="term" value="P:SCF-dependent proteasomal ubiquitin-dependent protein catabolic process"/>
    <property type="evidence" value="ECO:0007669"/>
    <property type="project" value="TreeGrafter"/>
</dbReference>
<dbReference type="Pfam" id="PF25372">
    <property type="entry name" value="DUF7885"/>
    <property type="match status" value="2"/>
</dbReference>
<keyword evidence="2" id="KW-0418">Kinase</keyword>
<dbReference type="OrthoDB" id="423607at2759"/>
<protein>
    <submittedName>
        <fullName evidence="2">Receptor-type protein kinase, putative</fullName>
    </submittedName>
</protein>
<keyword evidence="2" id="KW-0808">Transferase</keyword>
<keyword evidence="2" id="KW-0675">Receptor</keyword>
<keyword evidence="3" id="KW-1185">Reference proteome</keyword>
<evidence type="ECO:0000313" key="2">
    <source>
        <dbReference type="EMBL" id="CUG45089.1"/>
    </source>
</evidence>
<evidence type="ECO:0000259" key="1">
    <source>
        <dbReference type="Pfam" id="PF25372"/>
    </source>
</evidence>
<organism evidence="2 3">
    <name type="scientific">Bodo saltans</name>
    <name type="common">Flagellated protozoan</name>
    <dbReference type="NCBI Taxonomy" id="75058"/>
    <lineage>
        <taxon>Eukaryota</taxon>
        <taxon>Discoba</taxon>
        <taxon>Euglenozoa</taxon>
        <taxon>Kinetoplastea</taxon>
        <taxon>Metakinetoplastina</taxon>
        <taxon>Eubodonida</taxon>
        <taxon>Bodonidae</taxon>
        <taxon>Bodo</taxon>
    </lineage>
</organism>
<dbReference type="Gene3D" id="3.80.10.10">
    <property type="entry name" value="Ribonuclease Inhibitor"/>
    <property type="match status" value="2"/>
</dbReference>
<proteinExistence type="predicted"/>
<feature type="domain" description="F-box/LRR-repeat protein 15-like leucin rich repeat" evidence="1">
    <location>
        <begin position="129"/>
        <end position="263"/>
    </location>
</feature>
<dbReference type="AlphaFoldDB" id="A0A0S4J4L1"/>
<dbReference type="EMBL" id="CYKH01000817">
    <property type="protein sequence ID" value="CUG45089.1"/>
    <property type="molecule type" value="Genomic_DNA"/>
</dbReference>
<dbReference type="InterPro" id="IPR057207">
    <property type="entry name" value="FBXL15_LRR"/>
</dbReference>
<dbReference type="SMART" id="SM00367">
    <property type="entry name" value="LRR_CC"/>
    <property type="match status" value="7"/>
</dbReference>
<dbReference type="PANTHER" id="PTHR13318">
    <property type="entry name" value="PARTNER OF PAIRED, ISOFORM B-RELATED"/>
    <property type="match status" value="1"/>
</dbReference>
<evidence type="ECO:0000313" key="3">
    <source>
        <dbReference type="Proteomes" id="UP000051952"/>
    </source>
</evidence>
<dbReference type="VEuPathDB" id="TriTrypDB:BSAL_79615"/>
<name>A0A0S4J4L1_BODSA</name>
<gene>
    <name evidence="2" type="ORF">BSAL_79615</name>
</gene>
<dbReference type="InterPro" id="IPR006553">
    <property type="entry name" value="Leu-rich_rpt_Cys-con_subtyp"/>
</dbReference>
<dbReference type="GO" id="GO:0016301">
    <property type="term" value="F:kinase activity"/>
    <property type="evidence" value="ECO:0007669"/>
    <property type="project" value="UniProtKB-KW"/>
</dbReference>
<feature type="domain" description="F-box/LRR-repeat protein 15-like leucin rich repeat" evidence="1">
    <location>
        <begin position="265"/>
        <end position="341"/>
    </location>
</feature>
<dbReference type="GO" id="GO:0019005">
    <property type="term" value="C:SCF ubiquitin ligase complex"/>
    <property type="evidence" value="ECO:0007669"/>
    <property type="project" value="TreeGrafter"/>
</dbReference>
<dbReference type="InterPro" id="IPR032675">
    <property type="entry name" value="LRR_dom_sf"/>
</dbReference>
<accession>A0A0S4J4L1</accession>
<sequence length="377" mass="42231">MLHARHWFPTRITLNGRIHHLLFTTKSFNLFVLMSIWKFIYISAKWCIKLTSVIARTADVMERIVVVIHLTESRASMVCDQRSSDGALMLIPFPTPSNEHPRRKATNRRRSSVVVQLRHLSLHQCLGTGIITDAGVATITALQRLRHLHFCWCTMITDTCLASVGALQHLQHLRVDWCRTITCVDFTSVGALHQNLQHLELCGPITDAGLASVATLHQLRHLKLSWSRITDADLETVAALQQLRHLNLDGCKMITDVGLASVVALQQLQLLDLSWCTTITDVGFASIVSLHKLQLLNLSRCSGITDVGLASIVSLKQLRHLDLTCCWNVTDEGISLIDSGVLVRGPLRQTERLTWNIKSRRANVVSQQEGQIIGPHR</sequence>
<dbReference type="SUPFAM" id="SSF52047">
    <property type="entry name" value="RNI-like"/>
    <property type="match status" value="1"/>
</dbReference>
<dbReference type="Proteomes" id="UP000051952">
    <property type="component" value="Unassembled WGS sequence"/>
</dbReference>
<reference evidence="3" key="1">
    <citation type="submission" date="2015-09" db="EMBL/GenBank/DDBJ databases">
        <authorList>
            <consortium name="Pathogen Informatics"/>
        </authorList>
    </citation>
    <scope>NUCLEOTIDE SEQUENCE [LARGE SCALE GENOMIC DNA]</scope>
    <source>
        <strain evidence="3">Lake Konstanz</strain>
    </source>
</reference>